<keyword evidence="3 5" id="KW-1133">Transmembrane helix</keyword>
<keyword evidence="5" id="KW-1003">Cell membrane</keyword>
<dbReference type="Pfam" id="PF01925">
    <property type="entry name" value="TauE"/>
    <property type="match status" value="1"/>
</dbReference>
<dbReference type="InterPro" id="IPR002781">
    <property type="entry name" value="TM_pro_TauE-like"/>
</dbReference>
<accession>A0A9X3IUM1</accession>
<keyword evidence="4 5" id="KW-0472">Membrane</keyword>
<evidence type="ECO:0000256" key="2">
    <source>
        <dbReference type="ARBA" id="ARBA00022692"/>
    </source>
</evidence>
<dbReference type="Proteomes" id="UP001150924">
    <property type="component" value="Unassembled WGS sequence"/>
</dbReference>
<evidence type="ECO:0000313" key="6">
    <source>
        <dbReference type="EMBL" id="MCY1005307.1"/>
    </source>
</evidence>
<feature type="transmembrane region" description="Helical" evidence="5">
    <location>
        <begin position="127"/>
        <end position="148"/>
    </location>
</feature>
<dbReference type="GO" id="GO:0005886">
    <property type="term" value="C:plasma membrane"/>
    <property type="evidence" value="ECO:0007669"/>
    <property type="project" value="UniProtKB-SubCell"/>
</dbReference>
<reference evidence="6" key="1">
    <citation type="submission" date="2022-11" db="EMBL/GenBank/DDBJ databases">
        <title>Minimal conservation of predation-associated metabolite biosynthetic gene clusters underscores biosynthetic potential of Myxococcota including descriptions for ten novel species: Archangium lansinium sp. nov., Myxococcus landrumus sp. nov., Nannocystis bai.</title>
        <authorList>
            <person name="Ahearne A."/>
            <person name="Stevens C."/>
            <person name="Phillips K."/>
        </authorList>
    </citation>
    <scope>NUCLEOTIDE SEQUENCE</scope>
    <source>
        <strain evidence="6">Na p29</strain>
    </source>
</reference>
<dbReference type="EMBL" id="JAPNKE010000002">
    <property type="protein sequence ID" value="MCY1005307.1"/>
    <property type="molecule type" value="Genomic_DNA"/>
</dbReference>
<keyword evidence="2 5" id="KW-0812">Transmembrane</keyword>
<evidence type="ECO:0000256" key="1">
    <source>
        <dbReference type="ARBA" id="ARBA00004141"/>
    </source>
</evidence>
<dbReference type="PANTHER" id="PTHR43483">
    <property type="entry name" value="MEMBRANE TRANSPORTER PROTEIN HI_0806-RELATED"/>
    <property type="match status" value="1"/>
</dbReference>
<evidence type="ECO:0000256" key="3">
    <source>
        <dbReference type="ARBA" id="ARBA00022989"/>
    </source>
</evidence>
<feature type="transmembrane region" description="Helical" evidence="5">
    <location>
        <begin position="168"/>
        <end position="188"/>
    </location>
</feature>
<comment type="similarity">
    <text evidence="5">Belongs to the 4-toluene sulfonate uptake permease (TSUP) (TC 2.A.102) family.</text>
</comment>
<gene>
    <name evidence="6" type="ORF">OV079_06915</name>
</gene>
<evidence type="ECO:0000313" key="7">
    <source>
        <dbReference type="Proteomes" id="UP001150924"/>
    </source>
</evidence>
<comment type="caution">
    <text evidence="6">The sequence shown here is derived from an EMBL/GenBank/DDBJ whole genome shotgun (WGS) entry which is preliminary data.</text>
</comment>
<sequence>MVSFGLSYIGATVGLVLGQLRVALLVYVLGSPVAGAATSLAISTAGTLVGTWRHARDGRVSLWLLASVGAPSAVAAFATARWAGSVDARLLKAAIAGVLLLTGAAMLRRRPEPAGPSEHVPSRTFAVLAEVVVGAVLGAVSGLVGLLLGSLRLPAMIRYARVPPPVAVGTNMAIGAVTGLSAGVATFLEGQIDLTAFAVVTPLTLLGANLGARRTGDLDPDSLRRWIAWILLLSAALMLGELGLELRRTA</sequence>
<comment type="subcellular location">
    <subcellularLocation>
        <location evidence="5">Cell membrane</location>
        <topology evidence="5">Multi-pass membrane protein</topology>
    </subcellularLocation>
    <subcellularLocation>
        <location evidence="1">Membrane</location>
        <topology evidence="1">Multi-pass membrane protein</topology>
    </subcellularLocation>
</comment>
<name>A0A9X3IUM1_9BACT</name>
<dbReference type="PANTHER" id="PTHR43483:SF3">
    <property type="entry name" value="MEMBRANE TRANSPORTER PROTEIN HI_0806-RELATED"/>
    <property type="match status" value="1"/>
</dbReference>
<proteinExistence type="inferred from homology"/>
<feature type="transmembrane region" description="Helical" evidence="5">
    <location>
        <begin position="24"/>
        <end position="50"/>
    </location>
</feature>
<feature type="transmembrane region" description="Helical" evidence="5">
    <location>
        <begin position="62"/>
        <end position="84"/>
    </location>
</feature>
<feature type="transmembrane region" description="Helical" evidence="5">
    <location>
        <begin position="226"/>
        <end position="244"/>
    </location>
</feature>
<keyword evidence="7" id="KW-1185">Reference proteome</keyword>
<evidence type="ECO:0000256" key="5">
    <source>
        <dbReference type="RuleBase" id="RU363041"/>
    </source>
</evidence>
<organism evidence="6 7">
    <name type="scientific">Nannocystis pusilla</name>
    <dbReference type="NCBI Taxonomy" id="889268"/>
    <lineage>
        <taxon>Bacteria</taxon>
        <taxon>Pseudomonadati</taxon>
        <taxon>Myxococcota</taxon>
        <taxon>Polyangia</taxon>
        <taxon>Nannocystales</taxon>
        <taxon>Nannocystaceae</taxon>
        <taxon>Nannocystis</taxon>
    </lineage>
</organism>
<evidence type="ECO:0000256" key="4">
    <source>
        <dbReference type="ARBA" id="ARBA00023136"/>
    </source>
</evidence>
<dbReference type="AlphaFoldDB" id="A0A9X3IUM1"/>
<protein>
    <recommendedName>
        <fullName evidence="5">Probable membrane transporter protein</fullName>
    </recommendedName>
</protein>